<dbReference type="BioCyc" id="HINF375063:G119K-1772-MONOMER"/>
<evidence type="ECO:0000256" key="1">
    <source>
        <dbReference type="SAM" id="Phobius"/>
    </source>
</evidence>
<dbReference type="EMBL" id="AAZJ01000011">
    <property type="protein sequence ID" value="EDK13240.1"/>
    <property type="molecule type" value="Genomic_DNA"/>
</dbReference>
<keyword evidence="1" id="KW-0472">Membrane</keyword>
<feature type="transmembrane region" description="Helical" evidence="1">
    <location>
        <begin position="6"/>
        <end position="27"/>
    </location>
</feature>
<reference evidence="2 3" key="1">
    <citation type="journal article" date="2007" name="Genome Biol.">
        <title>Characterization and modeling of the Haemophilus influenzae core and supragenomes based on the complete genomic sequences of Rd and 12 clinical nontypeable strains.</title>
        <authorList>
            <person name="Hogg J.S."/>
            <person name="Hu F.Z."/>
            <person name="Janto B."/>
            <person name="Boissy R."/>
            <person name="Hayes J."/>
            <person name="Keefe R."/>
            <person name="Post J.C."/>
            <person name="Ehrlich G.D."/>
        </authorList>
    </citation>
    <scope>NUCLEOTIDE SEQUENCE [LARGE SCALE GENOMIC DNA]</scope>
    <source>
        <strain evidence="2 3">22.4-21</strain>
    </source>
</reference>
<keyword evidence="1" id="KW-0812">Transmembrane</keyword>
<dbReference type="Proteomes" id="UP000005596">
    <property type="component" value="Unassembled WGS sequence"/>
</dbReference>
<evidence type="ECO:0000313" key="3">
    <source>
        <dbReference type="Proteomes" id="UP000005596"/>
    </source>
</evidence>
<dbReference type="AlphaFoldDB" id="A4P020"/>
<proteinExistence type="predicted"/>
<keyword evidence="1" id="KW-1133">Transmembrane helix</keyword>
<dbReference type="GO" id="GO:0016779">
    <property type="term" value="F:nucleotidyltransferase activity"/>
    <property type="evidence" value="ECO:0007669"/>
    <property type="project" value="UniProtKB-KW"/>
</dbReference>
<keyword evidence="2" id="KW-0808">Transferase</keyword>
<sequence length="66" mass="7871">MFEQHLQLLLINAVSWWGLALLLVISYPKSAKFWSKNPLLQLFICLFYVDSICRRCITFTFRTLYP</sequence>
<accession>A4P020</accession>
<protein>
    <submittedName>
        <fullName evidence="2">Phosphatidate cytidylyltransferase</fullName>
    </submittedName>
</protein>
<evidence type="ECO:0000313" key="2">
    <source>
        <dbReference type="EMBL" id="EDK13240.1"/>
    </source>
</evidence>
<name>A4P020_HAEIF</name>
<keyword evidence="2" id="KW-0548">Nucleotidyltransferase</keyword>
<gene>
    <name evidence="2" type="ORF">CGSHiR3021_11229</name>
</gene>
<organism evidence="2 3">
    <name type="scientific">Haemophilus influenzae 22.4-21</name>
    <dbReference type="NCBI Taxonomy" id="375063"/>
    <lineage>
        <taxon>Bacteria</taxon>
        <taxon>Pseudomonadati</taxon>
        <taxon>Pseudomonadota</taxon>
        <taxon>Gammaproteobacteria</taxon>
        <taxon>Pasteurellales</taxon>
        <taxon>Pasteurellaceae</taxon>
        <taxon>Haemophilus</taxon>
    </lineage>
</organism>